<keyword evidence="4 7" id="KW-0812">Transmembrane</keyword>
<evidence type="ECO:0000256" key="6">
    <source>
        <dbReference type="ARBA" id="ARBA00023136"/>
    </source>
</evidence>
<evidence type="ECO:0000256" key="2">
    <source>
        <dbReference type="ARBA" id="ARBA00010792"/>
    </source>
</evidence>
<feature type="transmembrane region" description="Helical" evidence="7">
    <location>
        <begin position="180"/>
        <end position="198"/>
    </location>
</feature>
<dbReference type="PANTHER" id="PTHR42709:SF6">
    <property type="entry name" value="UNDECAPRENYL PHOSPHATE TRANSPORTER A"/>
    <property type="match status" value="1"/>
</dbReference>
<sequence>MTPLELTGLLGWAERVITALGEWGVGLLVLLETVFPPLPSEVILPLAGFLTSQGAINLPLVVLAATLGAWAGALLLYGLGARLGLERAVRLLARLPLVDREDFERAAAWFERHGRSSIFFGRLIPGVRSLISLPAGAARMPLVTFSVFTLAGSGVWNALLIGAGAALGGSYGTVARYADLLNYLVYAAIAALVAWLVVRRVRRGRAGAGQRAQEG</sequence>
<dbReference type="PANTHER" id="PTHR42709">
    <property type="entry name" value="ALKALINE PHOSPHATASE LIKE PROTEIN"/>
    <property type="match status" value="1"/>
</dbReference>
<dbReference type="InterPro" id="IPR032816">
    <property type="entry name" value="VTT_dom"/>
</dbReference>
<evidence type="ECO:0000259" key="8">
    <source>
        <dbReference type="Pfam" id="PF09335"/>
    </source>
</evidence>
<keyword evidence="6 7" id="KW-0472">Membrane</keyword>
<gene>
    <name evidence="9" type="ORF">JOF54_001478</name>
</gene>
<organism evidence="9 10">
    <name type="scientific">Microlunatus capsulatus</name>
    <dbReference type="NCBI Taxonomy" id="99117"/>
    <lineage>
        <taxon>Bacteria</taxon>
        <taxon>Bacillati</taxon>
        <taxon>Actinomycetota</taxon>
        <taxon>Actinomycetes</taxon>
        <taxon>Propionibacteriales</taxon>
        <taxon>Propionibacteriaceae</taxon>
        <taxon>Microlunatus</taxon>
    </lineage>
</organism>
<comment type="caution">
    <text evidence="9">The sequence shown here is derived from an EMBL/GenBank/DDBJ whole genome shotgun (WGS) entry which is preliminary data.</text>
</comment>
<reference evidence="9 10" key="1">
    <citation type="submission" date="2021-03" db="EMBL/GenBank/DDBJ databases">
        <title>Sequencing the genomes of 1000 actinobacteria strains.</title>
        <authorList>
            <person name="Klenk H.-P."/>
        </authorList>
    </citation>
    <scope>NUCLEOTIDE SEQUENCE [LARGE SCALE GENOMIC DNA]</scope>
    <source>
        <strain evidence="9 10">DSM 12936</strain>
    </source>
</reference>
<feature type="transmembrane region" description="Helical" evidence="7">
    <location>
        <begin position="142"/>
        <end position="168"/>
    </location>
</feature>
<dbReference type="EMBL" id="JAGIOB010000001">
    <property type="protein sequence ID" value="MBP2416556.1"/>
    <property type="molecule type" value="Genomic_DNA"/>
</dbReference>
<comment type="subcellular location">
    <subcellularLocation>
        <location evidence="1">Cell membrane</location>
        <topology evidence="1">Multi-pass membrane protein</topology>
    </subcellularLocation>
</comment>
<evidence type="ECO:0000256" key="7">
    <source>
        <dbReference type="SAM" id="Phobius"/>
    </source>
</evidence>
<evidence type="ECO:0000313" key="9">
    <source>
        <dbReference type="EMBL" id="MBP2416556.1"/>
    </source>
</evidence>
<keyword evidence="5 7" id="KW-1133">Transmembrane helix</keyword>
<dbReference type="InterPro" id="IPR051311">
    <property type="entry name" value="DedA_domain"/>
</dbReference>
<comment type="similarity">
    <text evidence="2">Belongs to the DedA family.</text>
</comment>
<dbReference type="Pfam" id="PF09335">
    <property type="entry name" value="VTT_dom"/>
    <property type="match status" value="1"/>
</dbReference>
<evidence type="ECO:0000256" key="5">
    <source>
        <dbReference type="ARBA" id="ARBA00022989"/>
    </source>
</evidence>
<evidence type="ECO:0000313" key="10">
    <source>
        <dbReference type="Proteomes" id="UP000758168"/>
    </source>
</evidence>
<keyword evidence="10" id="KW-1185">Reference proteome</keyword>
<name>A0ABS4Z6C8_9ACTN</name>
<accession>A0ABS4Z6C8</accession>
<proteinExistence type="inferred from homology"/>
<dbReference type="RefSeq" id="WP_210054361.1">
    <property type="nucleotide sequence ID" value="NZ_BAAAMH010000015.1"/>
</dbReference>
<evidence type="ECO:0000256" key="1">
    <source>
        <dbReference type="ARBA" id="ARBA00004651"/>
    </source>
</evidence>
<protein>
    <submittedName>
        <fullName evidence="9">Membrane protein DedA with SNARE-associated domain</fullName>
    </submittedName>
</protein>
<feature type="transmembrane region" description="Helical" evidence="7">
    <location>
        <begin position="55"/>
        <end position="77"/>
    </location>
</feature>
<keyword evidence="3" id="KW-1003">Cell membrane</keyword>
<dbReference type="Proteomes" id="UP000758168">
    <property type="component" value="Unassembled WGS sequence"/>
</dbReference>
<evidence type="ECO:0000256" key="4">
    <source>
        <dbReference type="ARBA" id="ARBA00022692"/>
    </source>
</evidence>
<evidence type="ECO:0000256" key="3">
    <source>
        <dbReference type="ARBA" id="ARBA00022475"/>
    </source>
</evidence>
<feature type="domain" description="VTT" evidence="8">
    <location>
        <begin position="38"/>
        <end position="165"/>
    </location>
</feature>